<keyword evidence="2" id="KW-1185">Reference proteome</keyword>
<reference evidence="1 2" key="1">
    <citation type="journal article" date="2018" name="Sci. Rep.">
        <title>Genomic signatures of local adaptation to the degree of environmental predictability in rotifers.</title>
        <authorList>
            <person name="Franch-Gras L."/>
            <person name="Hahn C."/>
            <person name="Garcia-Roger E.M."/>
            <person name="Carmona M.J."/>
            <person name="Serra M."/>
            <person name="Gomez A."/>
        </authorList>
    </citation>
    <scope>NUCLEOTIDE SEQUENCE [LARGE SCALE GENOMIC DNA]</scope>
    <source>
        <strain evidence="1">HYR1</strain>
    </source>
</reference>
<accession>A0A3M7PRY3</accession>
<evidence type="ECO:0000313" key="2">
    <source>
        <dbReference type="Proteomes" id="UP000276133"/>
    </source>
</evidence>
<proteinExistence type="predicted"/>
<gene>
    <name evidence="1" type="ORF">BpHYR1_003808</name>
</gene>
<protein>
    <submittedName>
        <fullName evidence="1">Uncharacterized protein</fullName>
    </submittedName>
</protein>
<dbReference type="Proteomes" id="UP000276133">
    <property type="component" value="Unassembled WGS sequence"/>
</dbReference>
<sequence>MTWNHRYTLIETASQKNFNIQLITQFLFGKKTFFHECQFEIVFEAKFKFEDIFFVNYEDNILLEPTERSNQCNMSLLKTNQGLYIANSKKLNKIVQKGKMNLEIIRDLMISNIDLNKNEDLRWINLLKDQECFNFKLKYGVIYIPEC</sequence>
<comment type="caution">
    <text evidence="1">The sequence shown here is derived from an EMBL/GenBank/DDBJ whole genome shotgun (WGS) entry which is preliminary data.</text>
</comment>
<dbReference type="AlphaFoldDB" id="A0A3M7PRY3"/>
<dbReference type="EMBL" id="REGN01009127">
    <property type="protein sequence ID" value="RNA01902.1"/>
    <property type="molecule type" value="Genomic_DNA"/>
</dbReference>
<evidence type="ECO:0000313" key="1">
    <source>
        <dbReference type="EMBL" id="RNA01902.1"/>
    </source>
</evidence>
<organism evidence="1 2">
    <name type="scientific">Brachionus plicatilis</name>
    <name type="common">Marine rotifer</name>
    <name type="synonym">Brachionus muelleri</name>
    <dbReference type="NCBI Taxonomy" id="10195"/>
    <lineage>
        <taxon>Eukaryota</taxon>
        <taxon>Metazoa</taxon>
        <taxon>Spiralia</taxon>
        <taxon>Gnathifera</taxon>
        <taxon>Rotifera</taxon>
        <taxon>Eurotatoria</taxon>
        <taxon>Monogononta</taxon>
        <taxon>Pseudotrocha</taxon>
        <taxon>Ploima</taxon>
        <taxon>Brachionidae</taxon>
        <taxon>Brachionus</taxon>
    </lineage>
</organism>
<name>A0A3M7PRY3_BRAPC</name>